<feature type="domain" description="Response regulatory" evidence="5">
    <location>
        <begin position="4"/>
        <end position="120"/>
    </location>
</feature>
<dbReference type="PROSITE" id="PS50110">
    <property type="entry name" value="RESPONSE_REGULATORY"/>
    <property type="match status" value="1"/>
</dbReference>
<dbReference type="Proteomes" id="UP001516472">
    <property type="component" value="Unassembled WGS sequence"/>
</dbReference>
<keyword evidence="2" id="KW-0902">Two-component regulatory system</keyword>
<keyword evidence="7" id="KW-1185">Reference proteome</keyword>
<keyword evidence="1 3" id="KW-0597">Phosphoprotein</keyword>
<dbReference type="Pfam" id="PF00072">
    <property type="entry name" value="Response_reg"/>
    <property type="match status" value="1"/>
</dbReference>
<dbReference type="PANTHER" id="PTHR44591:SF14">
    <property type="entry name" value="PROTEIN PILG"/>
    <property type="match status" value="1"/>
</dbReference>
<evidence type="ECO:0000313" key="6">
    <source>
        <dbReference type="EMBL" id="MBE4748885.1"/>
    </source>
</evidence>
<feature type="region of interest" description="Disordered" evidence="4">
    <location>
        <begin position="142"/>
        <end position="368"/>
    </location>
</feature>
<gene>
    <name evidence="6" type="ORF">G4177_12010</name>
</gene>
<dbReference type="SUPFAM" id="SSF52172">
    <property type="entry name" value="CheY-like"/>
    <property type="match status" value="1"/>
</dbReference>
<evidence type="ECO:0000256" key="2">
    <source>
        <dbReference type="ARBA" id="ARBA00023012"/>
    </source>
</evidence>
<evidence type="ECO:0000313" key="7">
    <source>
        <dbReference type="Proteomes" id="UP001516472"/>
    </source>
</evidence>
<comment type="caution">
    <text evidence="6">The sequence shown here is derived from an EMBL/GenBank/DDBJ whole genome shotgun (WGS) entry which is preliminary data.</text>
</comment>
<dbReference type="RefSeq" id="WP_193348311.1">
    <property type="nucleotide sequence ID" value="NZ_CBCSIP010000015.1"/>
</dbReference>
<dbReference type="Gene3D" id="3.40.50.2300">
    <property type="match status" value="1"/>
</dbReference>
<protein>
    <submittedName>
        <fullName evidence="6">Response regulator</fullName>
    </submittedName>
</protein>
<dbReference type="SMART" id="SM00448">
    <property type="entry name" value="REC"/>
    <property type="match status" value="1"/>
</dbReference>
<feature type="compositionally biased region" description="Pro residues" evidence="4">
    <location>
        <begin position="285"/>
        <end position="299"/>
    </location>
</feature>
<evidence type="ECO:0000256" key="4">
    <source>
        <dbReference type="SAM" id="MobiDB-lite"/>
    </source>
</evidence>
<evidence type="ECO:0000259" key="5">
    <source>
        <dbReference type="PROSITE" id="PS50110"/>
    </source>
</evidence>
<feature type="modified residue" description="4-aspartylphosphate" evidence="3">
    <location>
        <position position="53"/>
    </location>
</feature>
<proteinExistence type="predicted"/>
<dbReference type="EMBL" id="JAAIYO010000003">
    <property type="protein sequence ID" value="MBE4748885.1"/>
    <property type="molecule type" value="Genomic_DNA"/>
</dbReference>
<feature type="compositionally biased region" description="Low complexity" evidence="4">
    <location>
        <begin position="269"/>
        <end position="278"/>
    </location>
</feature>
<sequence>MPKNLLIADDSLTIRKVIGMIFATEDFQVTAVDNGLDAITRTRELRPDVVLADVMMPGKSGYEVCEALKSDPSTQAIPVLLLAGTFEAFDENRAKAARADDHITKPFESQILLDKVKALVGQKSNTMPASAATRVFPQTNAPVAPQAAAPQPPAAAPPGARPPGPGMPPPGARPPGPGAPPPGARPPGPGVPPPPGMARPPPGAPPGARPPGPGMPPPGARPPGPGAPPPGARPPGPGVPPPPGMARPPPGAPPGARPPGPGVPPPPGMAARPAGPGAPNIPGGFPRPPAGGTPLPPAHPAAAVPPAARARDPFGLGAPSAPPAAVQARPESLRIEDSLPEPSGAEEISIDLGTPAPARARPSADGGEAVLRDALSKASREVIEKIAWEVVPQLAETIIRQELERLIKDRETQH</sequence>
<accession>A0ABR9PLV6</accession>
<dbReference type="InterPro" id="IPR001789">
    <property type="entry name" value="Sig_transdc_resp-reg_receiver"/>
</dbReference>
<evidence type="ECO:0000256" key="1">
    <source>
        <dbReference type="ARBA" id="ARBA00022553"/>
    </source>
</evidence>
<evidence type="ECO:0000256" key="3">
    <source>
        <dbReference type="PROSITE-ProRule" id="PRU00169"/>
    </source>
</evidence>
<name>A0ABR9PLV6_9BACT</name>
<organism evidence="6 7">
    <name type="scientific">Corallococcus soli</name>
    <dbReference type="NCBI Taxonomy" id="2710757"/>
    <lineage>
        <taxon>Bacteria</taxon>
        <taxon>Pseudomonadati</taxon>
        <taxon>Myxococcota</taxon>
        <taxon>Myxococcia</taxon>
        <taxon>Myxococcales</taxon>
        <taxon>Cystobacterineae</taxon>
        <taxon>Myxococcaceae</taxon>
        <taxon>Corallococcus</taxon>
    </lineage>
</organism>
<reference evidence="6 7" key="1">
    <citation type="submission" date="2020-02" db="EMBL/GenBank/DDBJ databases">
        <authorList>
            <person name="Babadi Z.K."/>
            <person name="Risdian C."/>
            <person name="Ebrahimipour G.H."/>
            <person name="Wink J."/>
        </authorList>
    </citation>
    <scope>NUCLEOTIDE SEQUENCE [LARGE SCALE GENOMIC DNA]</scope>
    <source>
        <strain evidence="6 7">ZKHCc1 1396</strain>
    </source>
</reference>
<feature type="compositionally biased region" description="Pro residues" evidence="4">
    <location>
        <begin position="150"/>
        <end position="268"/>
    </location>
</feature>
<dbReference type="PANTHER" id="PTHR44591">
    <property type="entry name" value="STRESS RESPONSE REGULATOR PROTEIN 1"/>
    <property type="match status" value="1"/>
</dbReference>
<dbReference type="InterPro" id="IPR011006">
    <property type="entry name" value="CheY-like_superfamily"/>
</dbReference>
<dbReference type="InterPro" id="IPR050595">
    <property type="entry name" value="Bact_response_regulator"/>
</dbReference>